<evidence type="ECO:0000313" key="2">
    <source>
        <dbReference type="Proteomes" id="UP001209922"/>
    </source>
</evidence>
<protein>
    <submittedName>
        <fullName evidence="1">Uncharacterized protein</fullName>
    </submittedName>
</protein>
<dbReference type="RefSeq" id="WP_265129208.1">
    <property type="nucleotide sequence ID" value="NZ_JAPCHY010000020.1"/>
</dbReference>
<organism evidence="1 2">
    <name type="scientific">Xanthomonas chitinilytica</name>
    <dbReference type="NCBI Taxonomy" id="2989819"/>
    <lineage>
        <taxon>Bacteria</taxon>
        <taxon>Pseudomonadati</taxon>
        <taxon>Pseudomonadota</taxon>
        <taxon>Gammaproteobacteria</taxon>
        <taxon>Lysobacterales</taxon>
        <taxon>Lysobacteraceae</taxon>
        <taxon>Xanthomonas</taxon>
    </lineage>
</organism>
<evidence type="ECO:0000313" key="1">
    <source>
        <dbReference type="EMBL" id="MCW4474205.1"/>
    </source>
</evidence>
<comment type="caution">
    <text evidence="1">The sequence shown here is derived from an EMBL/GenBank/DDBJ whole genome shotgun (WGS) entry which is preliminary data.</text>
</comment>
<accession>A0ABT3K0F3</accession>
<dbReference type="EMBL" id="JAPCHY010000020">
    <property type="protein sequence ID" value="MCW4474205.1"/>
    <property type="molecule type" value="Genomic_DNA"/>
</dbReference>
<sequence>METQSMGTRVDPTIIDIEAELAFWRGEHSNGRLGTHGFGTYAIAVKNACDVWLHHPKASEQQRLELLRERYELNAMRRLQWDEAAEFARRCWQHLGAAPGDAGSH</sequence>
<gene>
    <name evidence="1" type="ORF">OK345_17090</name>
</gene>
<proteinExistence type="predicted"/>
<keyword evidence="2" id="KW-1185">Reference proteome</keyword>
<reference evidence="1 2" key="1">
    <citation type="submission" date="2022-10" db="EMBL/GenBank/DDBJ databases">
        <title>Xanthomonas sp. H13-6.</title>
        <authorList>
            <person name="Liu X."/>
            <person name="Deng Z."/>
            <person name="Jiang Y."/>
            <person name="Yu T."/>
            <person name="Ai J."/>
        </authorList>
    </citation>
    <scope>NUCLEOTIDE SEQUENCE [LARGE SCALE GENOMIC DNA]</scope>
    <source>
        <strain evidence="1 2">H13-6</strain>
    </source>
</reference>
<dbReference type="Proteomes" id="UP001209922">
    <property type="component" value="Unassembled WGS sequence"/>
</dbReference>
<name>A0ABT3K0F3_9XANT</name>